<dbReference type="SMART" id="SM00054">
    <property type="entry name" value="EFh"/>
    <property type="match status" value="3"/>
</dbReference>
<keyword evidence="5" id="KW-0479">Metal-binding</keyword>
<dbReference type="CDD" id="cd00051">
    <property type="entry name" value="EFh"/>
    <property type="match status" value="1"/>
</dbReference>
<evidence type="ECO:0000259" key="14">
    <source>
        <dbReference type="PROSITE" id="PS50222"/>
    </source>
</evidence>
<feature type="domain" description="EF-hand" evidence="14">
    <location>
        <begin position="457"/>
        <end position="492"/>
    </location>
</feature>
<dbReference type="PANTHER" id="PTHR12294">
    <property type="entry name" value="EF HAND DOMAIN FAMILY A1,A2-RELATED"/>
    <property type="match status" value="1"/>
</dbReference>
<comment type="similarity">
    <text evidence="13">Belongs to the MICU1 family. MICU1 subfamily.</text>
</comment>
<proteinExistence type="inferred from homology"/>
<keyword evidence="11" id="KW-0496">Mitochondrion</keyword>
<keyword evidence="4" id="KW-0109">Calcium transport</keyword>
<keyword evidence="16" id="KW-1185">Reference proteome</keyword>
<evidence type="ECO:0000256" key="5">
    <source>
        <dbReference type="ARBA" id="ARBA00022723"/>
    </source>
</evidence>
<gene>
    <name evidence="15" type="ORF">SADUNF_Sadunf18G0094500</name>
</gene>
<name>A0A835ME39_9ROSI</name>
<dbReference type="GO" id="GO:0036444">
    <property type="term" value="P:calcium import into the mitochondrion"/>
    <property type="evidence" value="ECO:0007669"/>
    <property type="project" value="TreeGrafter"/>
</dbReference>
<dbReference type="PROSITE" id="PS00018">
    <property type="entry name" value="EF_HAND_1"/>
    <property type="match status" value="2"/>
</dbReference>
<dbReference type="GO" id="GO:0005509">
    <property type="term" value="F:calcium ion binding"/>
    <property type="evidence" value="ECO:0007669"/>
    <property type="project" value="InterPro"/>
</dbReference>
<dbReference type="InterPro" id="IPR011992">
    <property type="entry name" value="EF-hand-dom_pair"/>
</dbReference>
<dbReference type="Pfam" id="PF13833">
    <property type="entry name" value="EF-hand_8"/>
    <property type="match status" value="1"/>
</dbReference>
<dbReference type="GO" id="GO:0005758">
    <property type="term" value="C:mitochondrial intermembrane space"/>
    <property type="evidence" value="ECO:0007669"/>
    <property type="project" value="UniProtKB-SubCell"/>
</dbReference>
<keyword evidence="10" id="KW-0406">Ion transport</keyword>
<dbReference type="CDD" id="cd15900">
    <property type="entry name" value="EFh_MICU"/>
    <property type="match status" value="1"/>
</dbReference>
<evidence type="ECO:0000256" key="11">
    <source>
        <dbReference type="ARBA" id="ARBA00023128"/>
    </source>
</evidence>
<dbReference type="Proteomes" id="UP000657918">
    <property type="component" value="Unassembled WGS sequence"/>
</dbReference>
<sequence>MFSREFLRKSSQLARRVPANQRTCAITLFKQSEGSDSLPVAASLSRSSFGGSKNGDHKSGEAFLNFLLRSVASGVVIAGSSLSFSYWYPSLVDKCSFVSFADNADDAAWVSSDDLLPHKKKKRFLFGDSYRRRVFFNYEKRIRLQSPPEKVFEYFASFKTPDGEVLMTPEDLMRAVVPVFSPSESNRVREGFLRGETVPGELHCAPSKFFMLFDTNSDGLISFSEYIFFVTLLSIPESSFSVAFKMFDLDNNGQIDREEFKKVMGLMRAQNRQGASHRDGRRFGLKVAEPVENGGLLEYFFGKDGKTCLQHERFVQFLRDLHDEECNNIDSIEDKFPFSVLLCSGLSSILDSILRLEFAHYDYRSCGTISAKDFALSLVASADISHISKLLDRVDEVSNEPQIKDIRITFDEFKNFAELRRQLQYLSLAIFSYGKVNGVLAKKDFQRASSQVCGISITNDLVDIIFHVFDANRDGNLSSDEFVRVLQGRETAGWIPREPGLKGLMSCCANCAKNYSSAKRLL</sequence>
<evidence type="ECO:0000256" key="7">
    <source>
        <dbReference type="ARBA" id="ARBA00022792"/>
    </source>
</evidence>
<evidence type="ECO:0000256" key="13">
    <source>
        <dbReference type="ARBA" id="ARBA00038333"/>
    </source>
</evidence>
<dbReference type="InterPro" id="IPR018247">
    <property type="entry name" value="EF_Hand_1_Ca_BS"/>
</dbReference>
<keyword evidence="7" id="KW-0999">Mitochondrion inner membrane</keyword>
<dbReference type="AlphaFoldDB" id="A0A835ME39"/>
<evidence type="ECO:0000256" key="1">
    <source>
        <dbReference type="ARBA" id="ARBA00004273"/>
    </source>
</evidence>
<keyword evidence="3" id="KW-0813">Transport</keyword>
<dbReference type="OrthoDB" id="186625at2759"/>
<keyword evidence="12" id="KW-0472">Membrane</keyword>
<evidence type="ECO:0000256" key="2">
    <source>
        <dbReference type="ARBA" id="ARBA00004569"/>
    </source>
</evidence>
<keyword evidence="9" id="KW-0809">Transit peptide</keyword>
<dbReference type="PANTHER" id="PTHR12294:SF1">
    <property type="entry name" value="CALCIUM UPTAKE PROTEIN 1, MITOCHONDRIAL"/>
    <property type="match status" value="1"/>
</dbReference>
<evidence type="ECO:0000256" key="4">
    <source>
        <dbReference type="ARBA" id="ARBA00022568"/>
    </source>
</evidence>
<evidence type="ECO:0000256" key="12">
    <source>
        <dbReference type="ARBA" id="ARBA00023136"/>
    </source>
</evidence>
<keyword evidence="6" id="KW-0677">Repeat</keyword>
<dbReference type="SUPFAM" id="SSF47473">
    <property type="entry name" value="EF-hand"/>
    <property type="match status" value="2"/>
</dbReference>
<dbReference type="GO" id="GO:0051560">
    <property type="term" value="P:mitochondrial calcium ion homeostasis"/>
    <property type="evidence" value="ECO:0007669"/>
    <property type="project" value="TreeGrafter"/>
</dbReference>
<accession>A0A835ME39</accession>
<organism evidence="15 16">
    <name type="scientific">Salix dunnii</name>
    <dbReference type="NCBI Taxonomy" id="1413687"/>
    <lineage>
        <taxon>Eukaryota</taxon>
        <taxon>Viridiplantae</taxon>
        <taxon>Streptophyta</taxon>
        <taxon>Embryophyta</taxon>
        <taxon>Tracheophyta</taxon>
        <taxon>Spermatophyta</taxon>
        <taxon>Magnoliopsida</taxon>
        <taxon>eudicotyledons</taxon>
        <taxon>Gunneridae</taxon>
        <taxon>Pentapetalae</taxon>
        <taxon>rosids</taxon>
        <taxon>fabids</taxon>
        <taxon>Malpighiales</taxon>
        <taxon>Salicaceae</taxon>
        <taxon>Saliceae</taxon>
        <taxon>Salix</taxon>
    </lineage>
</organism>
<dbReference type="Pfam" id="PF00036">
    <property type="entry name" value="EF-hand_1"/>
    <property type="match status" value="1"/>
</dbReference>
<evidence type="ECO:0000256" key="8">
    <source>
        <dbReference type="ARBA" id="ARBA00022837"/>
    </source>
</evidence>
<dbReference type="GO" id="GO:1990246">
    <property type="term" value="C:uniplex complex"/>
    <property type="evidence" value="ECO:0007669"/>
    <property type="project" value="TreeGrafter"/>
</dbReference>
<evidence type="ECO:0000313" key="15">
    <source>
        <dbReference type="EMBL" id="KAF9662825.1"/>
    </source>
</evidence>
<dbReference type="Gene3D" id="1.10.238.10">
    <property type="entry name" value="EF-hand"/>
    <property type="match status" value="2"/>
</dbReference>
<evidence type="ECO:0000256" key="3">
    <source>
        <dbReference type="ARBA" id="ARBA00022448"/>
    </source>
</evidence>
<dbReference type="InterPro" id="IPR002048">
    <property type="entry name" value="EF_hand_dom"/>
</dbReference>
<comment type="caution">
    <text evidence="15">The sequence shown here is derived from an EMBL/GenBank/DDBJ whole genome shotgun (WGS) entry which is preliminary data.</text>
</comment>
<dbReference type="EMBL" id="JADGMS010000018">
    <property type="protein sequence ID" value="KAF9662825.1"/>
    <property type="molecule type" value="Genomic_DNA"/>
</dbReference>
<dbReference type="Pfam" id="PF13202">
    <property type="entry name" value="EF-hand_5"/>
    <property type="match status" value="1"/>
</dbReference>
<evidence type="ECO:0000256" key="6">
    <source>
        <dbReference type="ARBA" id="ARBA00022737"/>
    </source>
</evidence>
<reference evidence="15 16" key="1">
    <citation type="submission" date="2020-10" db="EMBL/GenBank/DDBJ databases">
        <title>Plant Genome Project.</title>
        <authorList>
            <person name="Zhang R.-G."/>
        </authorList>
    </citation>
    <scope>NUCLEOTIDE SEQUENCE [LARGE SCALE GENOMIC DNA]</scope>
    <source>
        <strain evidence="15">FAFU-HL-1</strain>
        <tissue evidence="15">Leaf</tissue>
    </source>
</reference>
<dbReference type="PROSITE" id="PS50222">
    <property type="entry name" value="EF_HAND_2"/>
    <property type="match status" value="2"/>
</dbReference>
<evidence type="ECO:0000313" key="16">
    <source>
        <dbReference type="Proteomes" id="UP000657918"/>
    </source>
</evidence>
<keyword evidence="8" id="KW-0106">Calcium</keyword>
<evidence type="ECO:0000256" key="10">
    <source>
        <dbReference type="ARBA" id="ARBA00023065"/>
    </source>
</evidence>
<comment type="subcellular location">
    <subcellularLocation>
        <location evidence="1">Mitochondrion inner membrane</location>
    </subcellularLocation>
    <subcellularLocation>
        <location evidence="2">Mitochondrion intermembrane space</location>
    </subcellularLocation>
</comment>
<feature type="domain" description="EF-hand" evidence="14">
    <location>
        <begin position="235"/>
        <end position="270"/>
    </location>
</feature>
<protein>
    <recommendedName>
        <fullName evidence="14">EF-hand domain-containing protein</fullName>
    </recommendedName>
</protein>
<evidence type="ECO:0000256" key="9">
    <source>
        <dbReference type="ARBA" id="ARBA00022946"/>
    </source>
</evidence>
<dbReference type="InterPro" id="IPR039800">
    <property type="entry name" value="MICU1/2/3"/>
</dbReference>